<evidence type="ECO:0000259" key="1">
    <source>
        <dbReference type="Pfam" id="PF08389"/>
    </source>
</evidence>
<feature type="domain" description="Exportin-1/Importin-beta-like" evidence="1">
    <location>
        <begin position="14"/>
        <end position="123"/>
    </location>
</feature>
<reference evidence="2" key="1">
    <citation type="submission" date="2024-03" db="EMBL/GenBank/DDBJ databases">
        <title>WGS assembly of Saponaria officinalis var. Norfolk2.</title>
        <authorList>
            <person name="Jenkins J."/>
            <person name="Shu S."/>
            <person name="Grimwood J."/>
            <person name="Barry K."/>
            <person name="Goodstein D."/>
            <person name="Schmutz J."/>
            <person name="Leebens-Mack J."/>
            <person name="Osbourn A."/>
        </authorList>
    </citation>
    <scope>NUCLEOTIDE SEQUENCE [LARGE SCALE GENOMIC DNA]</scope>
    <source>
        <strain evidence="2">JIC</strain>
    </source>
</reference>
<dbReference type="GO" id="GO:0005737">
    <property type="term" value="C:cytoplasm"/>
    <property type="evidence" value="ECO:0007669"/>
    <property type="project" value="TreeGrafter"/>
</dbReference>
<dbReference type="GO" id="GO:0006611">
    <property type="term" value="P:protein export from nucleus"/>
    <property type="evidence" value="ECO:0007669"/>
    <property type="project" value="InterPro"/>
</dbReference>
<dbReference type="PANTHER" id="PTHR11223">
    <property type="entry name" value="EXPORTIN 1/5"/>
    <property type="match status" value="1"/>
</dbReference>
<dbReference type="GO" id="GO:0000056">
    <property type="term" value="P:ribosomal small subunit export from nucleus"/>
    <property type="evidence" value="ECO:0007669"/>
    <property type="project" value="TreeGrafter"/>
</dbReference>
<dbReference type="PANTHER" id="PTHR11223:SF2">
    <property type="entry name" value="EXPORTIN-1"/>
    <property type="match status" value="1"/>
</dbReference>
<organism evidence="2 3">
    <name type="scientific">Saponaria officinalis</name>
    <name type="common">Common soapwort</name>
    <name type="synonym">Lychnis saponaria</name>
    <dbReference type="NCBI Taxonomy" id="3572"/>
    <lineage>
        <taxon>Eukaryota</taxon>
        <taxon>Viridiplantae</taxon>
        <taxon>Streptophyta</taxon>
        <taxon>Embryophyta</taxon>
        <taxon>Tracheophyta</taxon>
        <taxon>Spermatophyta</taxon>
        <taxon>Magnoliopsida</taxon>
        <taxon>eudicotyledons</taxon>
        <taxon>Gunneridae</taxon>
        <taxon>Pentapetalae</taxon>
        <taxon>Caryophyllales</taxon>
        <taxon>Caryophyllaceae</taxon>
        <taxon>Caryophylleae</taxon>
        <taxon>Saponaria</taxon>
    </lineage>
</organism>
<sequence length="143" mass="16961">MSYWFSYFQFRRERLYVNKLNVILVQILKHDWPARWQSFIPDLVNAAKTSETICENCMVILKLLSEEVFNFSRGEMTQPLETSPLQTYFLTFYEFQLIHELCMYALSASQRTELIGATLSTLHISCNGFLWDIFLNLPCWKHS</sequence>
<comment type="caution">
    <text evidence="2">The sequence shown here is derived from an EMBL/GenBank/DDBJ whole genome shotgun (WGS) entry which is preliminary data.</text>
</comment>
<gene>
    <name evidence="2" type="ORF">RND81_12G051700</name>
</gene>
<dbReference type="InterPro" id="IPR011989">
    <property type="entry name" value="ARM-like"/>
</dbReference>
<dbReference type="InterPro" id="IPR045065">
    <property type="entry name" value="XPO1/5"/>
</dbReference>
<name>A0AAW1H3I3_SAPOF</name>
<dbReference type="InterPro" id="IPR016024">
    <property type="entry name" value="ARM-type_fold"/>
</dbReference>
<dbReference type="AlphaFoldDB" id="A0AAW1H3I3"/>
<evidence type="ECO:0000313" key="2">
    <source>
        <dbReference type="EMBL" id="KAK9671747.1"/>
    </source>
</evidence>
<dbReference type="GO" id="GO:0005049">
    <property type="term" value="F:nuclear export signal receptor activity"/>
    <property type="evidence" value="ECO:0007669"/>
    <property type="project" value="InterPro"/>
</dbReference>
<protein>
    <recommendedName>
        <fullName evidence="1">Exportin-1/Importin-beta-like domain-containing protein</fullName>
    </recommendedName>
</protein>
<dbReference type="Gene3D" id="1.25.10.10">
    <property type="entry name" value="Leucine-rich Repeat Variant"/>
    <property type="match status" value="1"/>
</dbReference>
<dbReference type="Pfam" id="PF08389">
    <property type="entry name" value="Xpo1"/>
    <property type="match status" value="1"/>
</dbReference>
<dbReference type="InterPro" id="IPR013598">
    <property type="entry name" value="Exportin-1/Importin-b-like"/>
</dbReference>
<dbReference type="GO" id="GO:0005634">
    <property type="term" value="C:nucleus"/>
    <property type="evidence" value="ECO:0007669"/>
    <property type="project" value="TreeGrafter"/>
</dbReference>
<dbReference type="Proteomes" id="UP001443914">
    <property type="component" value="Unassembled WGS sequence"/>
</dbReference>
<dbReference type="SUPFAM" id="SSF48371">
    <property type="entry name" value="ARM repeat"/>
    <property type="match status" value="1"/>
</dbReference>
<proteinExistence type="predicted"/>
<keyword evidence="3" id="KW-1185">Reference proteome</keyword>
<evidence type="ECO:0000313" key="3">
    <source>
        <dbReference type="Proteomes" id="UP001443914"/>
    </source>
</evidence>
<dbReference type="GO" id="GO:0000055">
    <property type="term" value="P:ribosomal large subunit export from nucleus"/>
    <property type="evidence" value="ECO:0007669"/>
    <property type="project" value="TreeGrafter"/>
</dbReference>
<accession>A0AAW1H3I3</accession>
<dbReference type="EMBL" id="JBDFQZ010000012">
    <property type="protein sequence ID" value="KAK9671747.1"/>
    <property type="molecule type" value="Genomic_DNA"/>
</dbReference>